<evidence type="ECO:0000256" key="2">
    <source>
        <dbReference type="ARBA" id="ARBA00022797"/>
    </source>
</evidence>
<comment type="caution">
    <text evidence="6">The sequence shown here is derived from an EMBL/GenBank/DDBJ whole genome shotgun (WGS) entry which is preliminary data.</text>
</comment>
<dbReference type="PANTHER" id="PTHR21661">
    <property type="entry name" value="EPOXIDE HYDROLASE 1-RELATED"/>
    <property type="match status" value="1"/>
</dbReference>
<evidence type="ECO:0000256" key="4">
    <source>
        <dbReference type="PIRSR" id="PIRSR001112-1"/>
    </source>
</evidence>
<evidence type="ECO:0000313" key="6">
    <source>
        <dbReference type="EMBL" id="NML12205.1"/>
    </source>
</evidence>
<proteinExistence type="inferred from homology"/>
<sequence length="408" mass="45660">MRMERFEVHVADDVLEDLRRRIGASRWPPTADGLSWGYGFDWAYLRDLAESWRDDFDWRAVERQINGFAHYRTVIDDIPIHFIREPGRGPAPIPLILTHGWPWTFWDMQKVIRPLADPASYGGDPADAFDVIVPSLPGFAFSTPLPRAGISSMVIADLWRTLMTDVLGYARFAAAGADWGARVTGQLGHKHADALYGVHTVNTTPLDLFNAERYWDITGYLVPYNTPPEIRARVLPGLSRIVSHVAVQTVEPQTLAYAMHDSPVGMLAWLMQRRRDWGETGGDLESAFSREHLLATATIYWATESFASAARIYAEAIHQRWTPSHDRKPVIQAPAGITFLGGENPPGIDTPEQRIALFKASPAAGNYDLRFVNAHARGGHFAHYENPDACIADIRATFRKLRPIPGAD</sequence>
<dbReference type="PANTHER" id="PTHR21661:SF35">
    <property type="entry name" value="EPOXIDE HYDROLASE"/>
    <property type="match status" value="1"/>
</dbReference>
<dbReference type="InterPro" id="IPR029058">
    <property type="entry name" value="AB_hydrolase_fold"/>
</dbReference>
<evidence type="ECO:0000313" key="7">
    <source>
        <dbReference type="Proteomes" id="UP000519023"/>
    </source>
</evidence>
<dbReference type="Proteomes" id="UP000519023">
    <property type="component" value="Unassembled WGS sequence"/>
</dbReference>
<keyword evidence="7" id="KW-1185">Reference proteome</keyword>
<dbReference type="AlphaFoldDB" id="A0A7X9ZTI7"/>
<dbReference type="GO" id="GO:0004301">
    <property type="term" value="F:epoxide hydrolase activity"/>
    <property type="evidence" value="ECO:0007669"/>
    <property type="project" value="TreeGrafter"/>
</dbReference>
<dbReference type="SUPFAM" id="SSF53474">
    <property type="entry name" value="alpha/beta-Hydrolases"/>
    <property type="match status" value="1"/>
</dbReference>
<dbReference type="EMBL" id="JABBFV010000017">
    <property type="protein sequence ID" value="NML12205.1"/>
    <property type="molecule type" value="Genomic_DNA"/>
</dbReference>
<dbReference type="PIRSF" id="PIRSF001112">
    <property type="entry name" value="Epoxide_hydrolase"/>
    <property type="match status" value="1"/>
</dbReference>
<dbReference type="GO" id="GO:0097176">
    <property type="term" value="P:epoxide metabolic process"/>
    <property type="evidence" value="ECO:0007669"/>
    <property type="project" value="TreeGrafter"/>
</dbReference>
<feature type="active site" description="Proton acceptor" evidence="4">
    <location>
        <position position="380"/>
    </location>
</feature>
<comment type="similarity">
    <text evidence="1">Belongs to the peptidase S33 family.</text>
</comment>
<evidence type="ECO:0000256" key="3">
    <source>
        <dbReference type="ARBA" id="ARBA00022801"/>
    </source>
</evidence>
<dbReference type="InterPro" id="IPR000639">
    <property type="entry name" value="Epox_hydrolase-like"/>
</dbReference>
<organism evidence="6 7">
    <name type="scientific">Sphingobium psychrophilum</name>
    <dbReference type="NCBI Taxonomy" id="2728834"/>
    <lineage>
        <taxon>Bacteria</taxon>
        <taxon>Pseudomonadati</taxon>
        <taxon>Pseudomonadota</taxon>
        <taxon>Alphaproteobacteria</taxon>
        <taxon>Sphingomonadales</taxon>
        <taxon>Sphingomonadaceae</taxon>
        <taxon>Sphingobium</taxon>
    </lineage>
</organism>
<dbReference type="Gene3D" id="3.40.50.1820">
    <property type="entry name" value="alpha/beta hydrolase"/>
    <property type="match status" value="1"/>
</dbReference>
<feature type="active site" description="Nucleophile" evidence="4">
    <location>
        <position position="178"/>
    </location>
</feature>
<evidence type="ECO:0000259" key="5">
    <source>
        <dbReference type="Pfam" id="PF06441"/>
    </source>
</evidence>
<feature type="active site" description="Proton donor" evidence="4">
    <location>
        <position position="313"/>
    </location>
</feature>
<evidence type="ECO:0000256" key="1">
    <source>
        <dbReference type="ARBA" id="ARBA00010088"/>
    </source>
</evidence>
<dbReference type="PRINTS" id="PR00412">
    <property type="entry name" value="EPOXHYDRLASE"/>
</dbReference>
<keyword evidence="3 6" id="KW-0378">Hydrolase</keyword>
<feature type="domain" description="Epoxide hydrolase N-terminal" evidence="5">
    <location>
        <begin position="4"/>
        <end position="107"/>
    </location>
</feature>
<protein>
    <submittedName>
        <fullName evidence="6">Epoxide hydrolase 1</fullName>
    </submittedName>
</protein>
<gene>
    <name evidence="6" type="ORF">HHL08_19010</name>
</gene>
<dbReference type="Pfam" id="PF06441">
    <property type="entry name" value="EHN"/>
    <property type="match status" value="1"/>
</dbReference>
<keyword evidence="2" id="KW-0058">Aromatic hydrocarbons catabolism</keyword>
<dbReference type="InterPro" id="IPR010497">
    <property type="entry name" value="Epoxide_hydro_N"/>
</dbReference>
<name>A0A7X9ZTI7_9SPHN</name>
<reference evidence="6 7" key="1">
    <citation type="submission" date="2020-04" db="EMBL/GenBank/DDBJ databases">
        <title>Sphingobium sp. AR-3-1 isolated from Arctic soil.</title>
        <authorList>
            <person name="Dahal R.H."/>
            <person name="Chaudhary D.K."/>
        </authorList>
    </citation>
    <scope>NUCLEOTIDE SEQUENCE [LARGE SCALE GENOMIC DNA]</scope>
    <source>
        <strain evidence="6 7">AR-3-1</strain>
    </source>
</reference>
<dbReference type="InterPro" id="IPR016292">
    <property type="entry name" value="Epoxide_hydrolase"/>
</dbReference>
<accession>A0A7X9ZTI7</accession>